<dbReference type="GO" id="GO:0005524">
    <property type="term" value="F:ATP binding"/>
    <property type="evidence" value="ECO:0007669"/>
    <property type="project" value="UniProtKB-UniRule"/>
</dbReference>
<evidence type="ECO:0000256" key="6">
    <source>
        <dbReference type="PROSITE-ProRule" id="PRU00552"/>
    </source>
</evidence>
<dbReference type="InterPro" id="IPR001650">
    <property type="entry name" value="Helicase_C-like"/>
</dbReference>
<accession>A0A7R9LAC7</accession>
<evidence type="ECO:0000256" key="1">
    <source>
        <dbReference type="ARBA" id="ARBA00022741"/>
    </source>
</evidence>
<dbReference type="AlphaFoldDB" id="A0A7R9LAC7"/>
<dbReference type="SUPFAM" id="SSF52540">
    <property type="entry name" value="P-loop containing nucleoside triphosphate hydrolases"/>
    <property type="match status" value="1"/>
</dbReference>
<dbReference type="CDD" id="cd00268">
    <property type="entry name" value="DEADc"/>
    <property type="match status" value="1"/>
</dbReference>
<keyword evidence="5 7" id="KW-0694">RNA-binding</keyword>
<evidence type="ECO:0000256" key="4">
    <source>
        <dbReference type="ARBA" id="ARBA00022840"/>
    </source>
</evidence>
<dbReference type="Pfam" id="PF00270">
    <property type="entry name" value="DEAD"/>
    <property type="match status" value="1"/>
</dbReference>
<keyword evidence="4 7" id="KW-0067">ATP-binding</keyword>
<evidence type="ECO:0000313" key="12">
    <source>
        <dbReference type="EMBL" id="CAD7637703.1"/>
    </source>
</evidence>
<dbReference type="PROSITE" id="PS51192">
    <property type="entry name" value="HELICASE_ATP_BIND_1"/>
    <property type="match status" value="1"/>
</dbReference>
<evidence type="ECO:0000259" key="10">
    <source>
        <dbReference type="PROSITE" id="PS51194"/>
    </source>
</evidence>
<evidence type="ECO:0000259" key="11">
    <source>
        <dbReference type="PROSITE" id="PS51195"/>
    </source>
</evidence>
<evidence type="ECO:0000256" key="5">
    <source>
        <dbReference type="ARBA" id="ARBA00022884"/>
    </source>
</evidence>
<comment type="similarity">
    <text evidence="7">Belongs to the DEAD box helicase family.</text>
</comment>
<evidence type="ECO:0000256" key="7">
    <source>
        <dbReference type="RuleBase" id="RU365068"/>
    </source>
</evidence>
<dbReference type="Gene3D" id="3.40.50.300">
    <property type="entry name" value="P-loop containing nucleotide triphosphate hydrolases"/>
    <property type="match status" value="2"/>
</dbReference>
<proteinExistence type="inferred from homology"/>
<protein>
    <recommendedName>
        <fullName evidence="7">ATP-dependent RNA helicase</fullName>
        <ecNumber evidence="7">3.6.4.13</ecNumber>
    </recommendedName>
</protein>
<dbReference type="Pfam" id="PF00271">
    <property type="entry name" value="Helicase_C"/>
    <property type="match status" value="1"/>
</dbReference>
<dbReference type="EC" id="3.6.4.13" evidence="7"/>
<dbReference type="SMART" id="SM00487">
    <property type="entry name" value="DEXDc"/>
    <property type="match status" value="1"/>
</dbReference>
<feature type="domain" description="Helicase C-terminal" evidence="10">
    <location>
        <begin position="244"/>
        <end position="430"/>
    </location>
</feature>
<evidence type="ECO:0000256" key="8">
    <source>
        <dbReference type="SAM" id="MobiDB-lite"/>
    </source>
</evidence>
<comment type="function">
    <text evidence="7">RNA helicase.</text>
</comment>
<comment type="catalytic activity">
    <reaction evidence="7">
        <text>ATP + H2O = ADP + phosphate + H(+)</text>
        <dbReference type="Rhea" id="RHEA:13065"/>
        <dbReference type="ChEBI" id="CHEBI:15377"/>
        <dbReference type="ChEBI" id="CHEBI:15378"/>
        <dbReference type="ChEBI" id="CHEBI:30616"/>
        <dbReference type="ChEBI" id="CHEBI:43474"/>
        <dbReference type="ChEBI" id="CHEBI:456216"/>
        <dbReference type="EC" id="3.6.4.13"/>
    </reaction>
</comment>
<dbReference type="GO" id="GO:0003723">
    <property type="term" value="F:RNA binding"/>
    <property type="evidence" value="ECO:0007669"/>
    <property type="project" value="UniProtKB-UniRule"/>
</dbReference>
<name>A0A7R9LAC7_9ACAR</name>
<dbReference type="GO" id="GO:0016787">
    <property type="term" value="F:hydrolase activity"/>
    <property type="evidence" value="ECO:0007669"/>
    <property type="project" value="UniProtKB-KW"/>
</dbReference>
<dbReference type="EMBL" id="CAJPVJ010000118">
    <property type="protein sequence ID" value="CAG2161214.1"/>
    <property type="molecule type" value="Genomic_DNA"/>
</dbReference>
<dbReference type="InterPro" id="IPR044742">
    <property type="entry name" value="DEAD/DEAH_RhlB"/>
</dbReference>
<dbReference type="PANTHER" id="PTHR24031">
    <property type="entry name" value="RNA HELICASE"/>
    <property type="match status" value="1"/>
</dbReference>
<feature type="domain" description="DEAD-box RNA helicase Q" evidence="11">
    <location>
        <begin position="3"/>
        <end position="31"/>
    </location>
</feature>
<keyword evidence="2 7" id="KW-0378">Hydrolase</keyword>
<organism evidence="12">
    <name type="scientific">Oppiella nova</name>
    <dbReference type="NCBI Taxonomy" id="334625"/>
    <lineage>
        <taxon>Eukaryota</taxon>
        <taxon>Metazoa</taxon>
        <taxon>Ecdysozoa</taxon>
        <taxon>Arthropoda</taxon>
        <taxon>Chelicerata</taxon>
        <taxon>Arachnida</taxon>
        <taxon>Acari</taxon>
        <taxon>Acariformes</taxon>
        <taxon>Sarcoptiformes</taxon>
        <taxon>Oribatida</taxon>
        <taxon>Brachypylina</taxon>
        <taxon>Oppioidea</taxon>
        <taxon>Oppiidae</taxon>
        <taxon>Oppiella</taxon>
    </lineage>
</organism>
<feature type="region of interest" description="Disordered" evidence="8">
    <location>
        <begin position="380"/>
        <end position="419"/>
    </location>
</feature>
<feature type="domain" description="Helicase ATP-binding" evidence="9">
    <location>
        <begin position="36"/>
        <end position="221"/>
    </location>
</feature>
<feature type="short sequence motif" description="Q motif" evidence="6">
    <location>
        <begin position="3"/>
        <end position="31"/>
    </location>
</feature>
<dbReference type="PROSITE" id="PS51195">
    <property type="entry name" value="Q_MOTIF"/>
    <property type="match status" value="1"/>
</dbReference>
<dbReference type="InterPro" id="IPR014014">
    <property type="entry name" value="RNA_helicase_DEAD_Q_motif"/>
</dbReference>
<dbReference type="Proteomes" id="UP000728032">
    <property type="component" value="Unassembled WGS sequence"/>
</dbReference>
<dbReference type="PROSITE" id="PS51194">
    <property type="entry name" value="HELICASE_CTER"/>
    <property type="match status" value="1"/>
</dbReference>
<keyword evidence="13" id="KW-1185">Reference proteome</keyword>
<feature type="compositionally biased region" description="Acidic residues" evidence="8">
    <location>
        <begin position="387"/>
        <end position="396"/>
    </location>
</feature>
<evidence type="ECO:0000256" key="3">
    <source>
        <dbReference type="ARBA" id="ARBA00022806"/>
    </source>
</evidence>
<reference evidence="12" key="1">
    <citation type="submission" date="2020-11" db="EMBL/GenBank/DDBJ databases">
        <authorList>
            <person name="Tran Van P."/>
        </authorList>
    </citation>
    <scope>NUCLEOTIDE SEQUENCE</scope>
</reference>
<evidence type="ECO:0000313" key="13">
    <source>
        <dbReference type="Proteomes" id="UP000728032"/>
    </source>
</evidence>
<dbReference type="GO" id="GO:0003724">
    <property type="term" value="F:RNA helicase activity"/>
    <property type="evidence" value="ECO:0007669"/>
    <property type="project" value="UniProtKB-EC"/>
</dbReference>
<gene>
    <name evidence="12" type="ORF">ONB1V03_LOCUS977</name>
</gene>
<dbReference type="SMART" id="SM00490">
    <property type="entry name" value="HELICc"/>
    <property type="match status" value="1"/>
</dbReference>
<dbReference type="InterPro" id="IPR014001">
    <property type="entry name" value="Helicase_ATP-bd"/>
</dbReference>
<comment type="domain">
    <text evidence="7">The Q motif is unique to and characteristic of the DEAD box family of RNA helicases and controls ATP binding and hydrolysis.</text>
</comment>
<dbReference type="CDD" id="cd18787">
    <property type="entry name" value="SF2_C_DEAD"/>
    <property type="match status" value="1"/>
</dbReference>
<keyword evidence="3 7" id="KW-0347">Helicase</keyword>
<dbReference type="InterPro" id="IPR027417">
    <property type="entry name" value="P-loop_NTPase"/>
</dbReference>
<dbReference type="OrthoDB" id="10261904at2759"/>
<keyword evidence="1 7" id="KW-0547">Nucleotide-binding</keyword>
<evidence type="ECO:0000256" key="2">
    <source>
        <dbReference type="ARBA" id="ARBA00022801"/>
    </source>
</evidence>
<sequence>MSDSFSSLGLSNWLLKALKTLGIQNPSRIQCETIPLILSSRRLDVFGCSRTGSGKTLAFLLPIIELLVRDPRPYFALILSPTRELAHQINQMIVALTASTHAVKSLLVIGGEDHEEAQGLWFGKPNVVVATPGRLVDHFYNRNFLDVCGHKASLRFDCLVLDEADQLISSGFAQQIKDILTFLDDMSANTNHRRQTLLFSATLTTALEELQKLIAKKASGEQPVVVNLLPTIDDVKRELATNEDLDQRYVLCPESVKFVYLIECILDLSFRQLIIFCATKKEAKLIHKVLISLGLDRSDFNLNPVILNADMKQNLRFAALEKFRSLKSKILVTTDLANRGLDLPQVDLIINYNCPKSATVYVHRVGRTCRKPDFKTLPKVPQISETPVEEADDGTDGTDGPKSNKKFKRDSSNHLKPKKSQTVLSSKYLGKSITFVTQYDIELLKSIENFIETKMKAEVKLLFSQNL</sequence>
<evidence type="ECO:0000259" key="9">
    <source>
        <dbReference type="PROSITE" id="PS51192"/>
    </source>
</evidence>
<dbReference type="EMBL" id="OC914943">
    <property type="protein sequence ID" value="CAD7637703.1"/>
    <property type="molecule type" value="Genomic_DNA"/>
</dbReference>
<dbReference type="InterPro" id="IPR011545">
    <property type="entry name" value="DEAD/DEAH_box_helicase_dom"/>
</dbReference>